<dbReference type="Proteomes" id="UP000551353">
    <property type="component" value="Unassembled WGS sequence"/>
</dbReference>
<protein>
    <submittedName>
        <fullName evidence="2">Uncharacterized protein</fullName>
    </submittedName>
</protein>
<dbReference type="EMBL" id="JACIFX010000006">
    <property type="protein sequence ID" value="MBB4230772.1"/>
    <property type="molecule type" value="Genomic_DNA"/>
</dbReference>
<evidence type="ECO:0000313" key="3">
    <source>
        <dbReference type="Proteomes" id="UP000533641"/>
    </source>
</evidence>
<reference evidence="3 4" key="1">
    <citation type="submission" date="2020-08" db="EMBL/GenBank/DDBJ databases">
        <title>Genomic Encyclopedia of Type Strains, Phase IV (KMG-V): Genome sequencing to study the core and pangenomes of soil and plant-associated prokaryotes.</title>
        <authorList>
            <person name="Whitman W."/>
        </authorList>
    </citation>
    <scope>NUCLEOTIDE SEQUENCE [LARGE SCALE GENOMIC DNA]</scope>
    <source>
        <strain evidence="2 3">SEMIA 402</strain>
        <strain evidence="1 4">SEMIA 4087</strain>
    </source>
</reference>
<dbReference type="RefSeq" id="WP_145611937.1">
    <property type="nucleotide sequence ID" value="NZ_JACIFX010000006.1"/>
</dbReference>
<keyword evidence="4" id="KW-1185">Reference proteome</keyword>
<dbReference type="AlphaFoldDB" id="A0A7W6WHP4"/>
<gene>
    <name evidence="1" type="ORF">GGD56_004638</name>
    <name evidence="2" type="ORF">GGE12_005868</name>
</gene>
<organism evidence="2 3">
    <name type="scientific">Rhizobium mongolense</name>
    <dbReference type="NCBI Taxonomy" id="57676"/>
    <lineage>
        <taxon>Bacteria</taxon>
        <taxon>Pseudomonadati</taxon>
        <taxon>Pseudomonadota</taxon>
        <taxon>Alphaproteobacteria</taxon>
        <taxon>Hyphomicrobiales</taxon>
        <taxon>Rhizobiaceae</taxon>
        <taxon>Rhizobium/Agrobacterium group</taxon>
        <taxon>Rhizobium</taxon>
    </lineage>
</organism>
<proteinExistence type="predicted"/>
<accession>A0A7W6WHP4</accession>
<evidence type="ECO:0000313" key="1">
    <source>
        <dbReference type="EMBL" id="MBB4230772.1"/>
    </source>
</evidence>
<comment type="caution">
    <text evidence="2">The sequence shown here is derived from an EMBL/GenBank/DDBJ whole genome shotgun (WGS) entry which is preliminary data.</text>
</comment>
<sequence length="102" mass="11373">MGAAVLIVTSAHLGARCDDFIALPAHSFIFPVRLSVFISLKRVDAACGKWNEYSAKQILRFVCSVLTEAAEREWQRDAIRLLGSARSSGVRRVQPDTALWRK</sequence>
<name>A0A7W6WHP4_9HYPH</name>
<evidence type="ECO:0000313" key="4">
    <source>
        <dbReference type="Proteomes" id="UP000551353"/>
    </source>
</evidence>
<dbReference type="Proteomes" id="UP000533641">
    <property type="component" value="Unassembled WGS sequence"/>
</dbReference>
<dbReference type="EMBL" id="JACIGM010000016">
    <property type="protein sequence ID" value="MBB4278059.1"/>
    <property type="molecule type" value="Genomic_DNA"/>
</dbReference>
<evidence type="ECO:0000313" key="2">
    <source>
        <dbReference type="EMBL" id="MBB4278059.1"/>
    </source>
</evidence>